<dbReference type="Gene3D" id="3.40.50.2300">
    <property type="match status" value="1"/>
</dbReference>
<dbReference type="Proteomes" id="UP000295773">
    <property type="component" value="Unassembled WGS sequence"/>
</dbReference>
<accession>A0A4R3TDU6</accession>
<sequence>MKKIVLLCSQGASTSILVKAMEKAAAQMEYACDIHAYSINELNQVKDSADIILLGPQIRFQEAKVKQEASCKVMTIDMAMYGMMDGKGVLEVVKKEIG</sequence>
<keyword evidence="4" id="KW-0808">Transferase</keyword>
<keyword evidence="3" id="KW-0762">Sugar transport</keyword>
<protein>
    <submittedName>
        <fullName evidence="9">PTS system cellobiose-specific IIB component</fullName>
    </submittedName>
</protein>
<dbReference type="PROSITE" id="PS51100">
    <property type="entry name" value="PTS_EIIB_TYPE_3"/>
    <property type="match status" value="1"/>
</dbReference>
<evidence type="ECO:0000256" key="7">
    <source>
        <dbReference type="PROSITE-ProRule" id="PRU00423"/>
    </source>
</evidence>
<proteinExistence type="predicted"/>
<keyword evidence="10" id="KW-1185">Reference proteome</keyword>
<dbReference type="Pfam" id="PF02302">
    <property type="entry name" value="PTS_IIB"/>
    <property type="match status" value="1"/>
</dbReference>
<evidence type="ECO:0000259" key="8">
    <source>
        <dbReference type="PROSITE" id="PS51100"/>
    </source>
</evidence>
<keyword evidence="2" id="KW-0597">Phosphoprotein</keyword>
<feature type="domain" description="PTS EIIB type-3" evidence="8">
    <location>
        <begin position="1"/>
        <end position="98"/>
    </location>
</feature>
<dbReference type="SUPFAM" id="SSF52794">
    <property type="entry name" value="PTS system IIB component-like"/>
    <property type="match status" value="1"/>
</dbReference>
<dbReference type="PANTHER" id="PTHR34581:SF2">
    <property type="entry name" value="PTS SYSTEM N,N'-DIACETYLCHITOBIOSE-SPECIFIC EIIB COMPONENT"/>
    <property type="match status" value="1"/>
</dbReference>
<dbReference type="GO" id="GO:0009401">
    <property type="term" value="P:phosphoenolpyruvate-dependent sugar phosphotransferase system"/>
    <property type="evidence" value="ECO:0007669"/>
    <property type="project" value="UniProtKB-KW"/>
</dbReference>
<dbReference type="PANTHER" id="PTHR34581">
    <property type="entry name" value="PTS SYSTEM N,N'-DIACETYLCHITOBIOSE-SPECIFIC EIIB COMPONENT"/>
    <property type="match status" value="1"/>
</dbReference>
<dbReference type="InterPro" id="IPR036095">
    <property type="entry name" value="PTS_EIIB-like_sf"/>
</dbReference>
<organism evidence="9 10">
    <name type="scientific">Longicatena caecimuris</name>
    <dbReference type="NCBI Taxonomy" id="1796635"/>
    <lineage>
        <taxon>Bacteria</taxon>
        <taxon>Bacillati</taxon>
        <taxon>Bacillota</taxon>
        <taxon>Erysipelotrichia</taxon>
        <taxon>Erysipelotrichales</taxon>
        <taxon>Erysipelotrichaceae</taxon>
        <taxon>Longicatena</taxon>
    </lineage>
</organism>
<comment type="caution">
    <text evidence="9">The sequence shown here is derived from an EMBL/GenBank/DDBJ whole genome shotgun (WGS) entry which is preliminary data.</text>
</comment>
<evidence type="ECO:0000256" key="3">
    <source>
        <dbReference type="ARBA" id="ARBA00022597"/>
    </source>
</evidence>
<dbReference type="CDD" id="cd05564">
    <property type="entry name" value="PTS_IIB_chitobiose_lichenan"/>
    <property type="match status" value="1"/>
</dbReference>
<dbReference type="GeneID" id="73796766"/>
<dbReference type="RefSeq" id="WP_008690671.1">
    <property type="nucleotide sequence ID" value="NZ_AP024510.1"/>
</dbReference>
<dbReference type="EMBL" id="SMBP01000008">
    <property type="protein sequence ID" value="TCU60153.1"/>
    <property type="molecule type" value="Genomic_DNA"/>
</dbReference>
<gene>
    <name evidence="9" type="ORF">EDD61_10812</name>
</gene>
<dbReference type="InterPro" id="IPR051819">
    <property type="entry name" value="PTS_sugar-specific_EIIB"/>
</dbReference>
<dbReference type="GO" id="GO:0016301">
    <property type="term" value="F:kinase activity"/>
    <property type="evidence" value="ECO:0007669"/>
    <property type="project" value="UniProtKB-KW"/>
</dbReference>
<evidence type="ECO:0000256" key="1">
    <source>
        <dbReference type="ARBA" id="ARBA00022448"/>
    </source>
</evidence>
<name>A0A4R3TDU6_9FIRM</name>
<reference evidence="9 10" key="1">
    <citation type="submission" date="2019-03" db="EMBL/GenBank/DDBJ databases">
        <title>Genomic Encyclopedia of Type Strains, Phase IV (KMG-IV): sequencing the most valuable type-strain genomes for metagenomic binning, comparative biology and taxonomic classification.</title>
        <authorList>
            <person name="Goeker M."/>
        </authorList>
    </citation>
    <scope>NUCLEOTIDE SEQUENCE [LARGE SCALE GENOMIC DNA]</scope>
    <source>
        <strain evidence="9 10">DSM 29481</strain>
    </source>
</reference>
<keyword evidence="1" id="KW-0813">Transport</keyword>
<dbReference type="InterPro" id="IPR013012">
    <property type="entry name" value="PTS_EIIB_3"/>
</dbReference>
<feature type="modified residue" description="Phosphocysteine; by EIIA" evidence="7">
    <location>
        <position position="8"/>
    </location>
</feature>
<keyword evidence="5" id="KW-0598">Phosphotransferase system</keyword>
<evidence type="ECO:0000313" key="10">
    <source>
        <dbReference type="Proteomes" id="UP000295773"/>
    </source>
</evidence>
<keyword evidence="6" id="KW-0418">Kinase</keyword>
<dbReference type="AlphaFoldDB" id="A0A4R3TDU6"/>
<evidence type="ECO:0000256" key="6">
    <source>
        <dbReference type="ARBA" id="ARBA00022777"/>
    </source>
</evidence>
<evidence type="ECO:0000256" key="2">
    <source>
        <dbReference type="ARBA" id="ARBA00022553"/>
    </source>
</evidence>
<dbReference type="GO" id="GO:0008982">
    <property type="term" value="F:protein-N(PI)-phosphohistidine-sugar phosphotransferase activity"/>
    <property type="evidence" value="ECO:0007669"/>
    <property type="project" value="InterPro"/>
</dbReference>
<evidence type="ECO:0000256" key="5">
    <source>
        <dbReference type="ARBA" id="ARBA00022683"/>
    </source>
</evidence>
<evidence type="ECO:0000313" key="9">
    <source>
        <dbReference type="EMBL" id="TCU60153.1"/>
    </source>
</evidence>
<dbReference type="InterPro" id="IPR003501">
    <property type="entry name" value="PTS_EIIB_2/3"/>
</dbReference>
<evidence type="ECO:0000256" key="4">
    <source>
        <dbReference type="ARBA" id="ARBA00022679"/>
    </source>
</evidence>